<dbReference type="AlphaFoldDB" id="Q1AVQ7"/>
<dbReference type="Pfam" id="PF00557">
    <property type="entry name" value="Peptidase_M24"/>
    <property type="match status" value="1"/>
</dbReference>
<feature type="domain" description="Creatinase N-terminal" evidence="3">
    <location>
        <begin position="58"/>
        <end position="203"/>
    </location>
</feature>
<dbReference type="CDD" id="cd01066">
    <property type="entry name" value="APP_MetAP"/>
    <property type="match status" value="1"/>
</dbReference>
<dbReference type="InterPro" id="IPR036005">
    <property type="entry name" value="Creatinase/aminopeptidase-like"/>
</dbReference>
<dbReference type="STRING" id="266117.Rxyl_1559"/>
<dbReference type="PhylomeDB" id="Q1AVQ7"/>
<dbReference type="InterPro" id="IPR029149">
    <property type="entry name" value="Creatin/AminoP/Spt16_N"/>
</dbReference>
<dbReference type="Gene3D" id="3.40.350.10">
    <property type="entry name" value="Creatinase/prolidase N-terminal domain"/>
    <property type="match status" value="1"/>
</dbReference>
<dbReference type="eggNOG" id="COG0006">
    <property type="taxonomic scope" value="Bacteria"/>
</dbReference>
<dbReference type="InterPro" id="IPR050659">
    <property type="entry name" value="Peptidase_M24B"/>
</dbReference>
<dbReference type="Gene3D" id="3.90.230.10">
    <property type="entry name" value="Creatinase/methionine aminopeptidase superfamily"/>
    <property type="match status" value="1"/>
</dbReference>
<accession>Q1AVQ7</accession>
<dbReference type="PANTHER" id="PTHR46112">
    <property type="entry name" value="AMINOPEPTIDASE"/>
    <property type="match status" value="1"/>
</dbReference>
<dbReference type="InterPro" id="IPR000994">
    <property type="entry name" value="Pept_M24"/>
</dbReference>
<reference evidence="4 5" key="1">
    <citation type="submission" date="2006-06" db="EMBL/GenBank/DDBJ databases">
        <title>Complete sequence of Rubrobacter xylanophilus DSM 9941.</title>
        <authorList>
            <consortium name="US DOE Joint Genome Institute"/>
            <person name="Copeland A."/>
            <person name="Lucas S."/>
            <person name="Lapidus A."/>
            <person name="Barry K."/>
            <person name="Detter J.C."/>
            <person name="Glavina del Rio T."/>
            <person name="Hammon N."/>
            <person name="Israni S."/>
            <person name="Dalin E."/>
            <person name="Tice H."/>
            <person name="Pitluck S."/>
            <person name="Munk A.C."/>
            <person name="Brettin T."/>
            <person name="Bruce D."/>
            <person name="Han C."/>
            <person name="Tapia R."/>
            <person name="Gilna P."/>
            <person name="Schmutz J."/>
            <person name="Larimer F."/>
            <person name="Land M."/>
            <person name="Hauser L."/>
            <person name="Kyrpides N."/>
            <person name="Lykidis A."/>
            <person name="da Costa M.S."/>
            <person name="Rainey F.A."/>
            <person name="Empadinhas N."/>
            <person name="Jolivet E."/>
            <person name="Battista J.R."/>
            <person name="Richardson P."/>
        </authorList>
    </citation>
    <scope>NUCLEOTIDE SEQUENCE [LARGE SCALE GENOMIC DNA]</scope>
    <source>
        <strain evidence="5">DSM 9941 / JCM 11954 / NBRC 16129 / PRD-1</strain>
    </source>
</reference>
<evidence type="ECO:0000259" key="3">
    <source>
        <dbReference type="Pfam" id="PF01321"/>
    </source>
</evidence>
<proteinExistence type="predicted"/>
<evidence type="ECO:0000259" key="2">
    <source>
        <dbReference type="Pfam" id="PF00557"/>
    </source>
</evidence>
<protein>
    <submittedName>
        <fullName evidence="4">Peptidase M24</fullName>
    </submittedName>
</protein>
<evidence type="ECO:0000313" key="5">
    <source>
        <dbReference type="Proteomes" id="UP000006637"/>
    </source>
</evidence>
<evidence type="ECO:0000256" key="1">
    <source>
        <dbReference type="SAM" id="MobiDB-lite"/>
    </source>
</evidence>
<feature type="compositionally biased region" description="Basic and acidic residues" evidence="1">
    <location>
        <begin position="12"/>
        <end position="29"/>
    </location>
</feature>
<evidence type="ECO:0000313" key="4">
    <source>
        <dbReference type="EMBL" id="ABG04521.1"/>
    </source>
</evidence>
<keyword evidence="5" id="KW-1185">Reference proteome</keyword>
<feature type="domain" description="Peptidase M24" evidence="2">
    <location>
        <begin position="210"/>
        <end position="419"/>
    </location>
</feature>
<dbReference type="PANTHER" id="PTHR46112:SF2">
    <property type="entry name" value="XAA-PRO AMINOPEPTIDASE P-RELATED"/>
    <property type="match status" value="1"/>
</dbReference>
<feature type="region of interest" description="Disordered" evidence="1">
    <location>
        <begin position="1"/>
        <end position="29"/>
    </location>
</feature>
<name>Q1AVQ7_RUBXD</name>
<dbReference type="SUPFAM" id="SSF55920">
    <property type="entry name" value="Creatinase/aminopeptidase"/>
    <property type="match status" value="1"/>
</dbReference>
<dbReference type="KEGG" id="rxy:Rxyl_1559"/>
<gene>
    <name evidence="4" type="ordered locus">Rxyl_1559</name>
</gene>
<dbReference type="Pfam" id="PF01321">
    <property type="entry name" value="Creatinase_N"/>
    <property type="match status" value="1"/>
</dbReference>
<dbReference type="SUPFAM" id="SSF53092">
    <property type="entry name" value="Creatinase/prolidase N-terminal domain"/>
    <property type="match status" value="1"/>
</dbReference>
<sequence length="436" mass="48679">MNSSAGSSHGDLAARDFVRSGPAESKERPAINKDRHTLGQTNTLLERGVDLERLRRERLLKVQSEMRSRDIGALVLTDPINIRYTTGLSVMPLWAATNLAHYVLVPVEGSPVVFEYARAKFRAEEFFSDVRSAHYWQARFADQLAAERSGEWAAEIKDVLRTWGVIDSKLGIDCLDYHGFSALQGQGICLTDADDPIQNARIIKTADEIELLKQSAAVCEAALYDLERAIRPGVSEHELLGVFYHKMLALGGEHCFSRLLSTGHKTNPWFHEAGSKLVRPGDLVAFDTDMTGPEGYVCDISRTFLCGEEATAAQKEAYRVAYEFTQELASMLRPGLGYDELLNNLPEYPDLYKAQRYSFVLHGVGTDDELPFLPYPDDPGAIELDGELKENMVVSVEFYAGKVGEQDGVKLEDEVWITEEGPVMLSLYPYEEKLIS</sequence>
<dbReference type="HOGENOM" id="CLU_052604_0_0_11"/>
<dbReference type="InterPro" id="IPR000587">
    <property type="entry name" value="Creatinase_N"/>
</dbReference>
<dbReference type="EMBL" id="CP000386">
    <property type="protein sequence ID" value="ABG04521.1"/>
    <property type="molecule type" value="Genomic_DNA"/>
</dbReference>
<organism evidence="4 5">
    <name type="scientific">Rubrobacter xylanophilus (strain DSM 9941 / JCM 11954 / NBRC 16129 / PRD-1)</name>
    <dbReference type="NCBI Taxonomy" id="266117"/>
    <lineage>
        <taxon>Bacteria</taxon>
        <taxon>Bacillati</taxon>
        <taxon>Actinomycetota</taxon>
        <taxon>Rubrobacteria</taxon>
        <taxon>Rubrobacterales</taxon>
        <taxon>Rubrobacteraceae</taxon>
        <taxon>Rubrobacter</taxon>
    </lineage>
</organism>
<dbReference type="Proteomes" id="UP000006637">
    <property type="component" value="Chromosome"/>
</dbReference>